<dbReference type="CDD" id="cd16922">
    <property type="entry name" value="HATPase_EvgS-ArcB-TorS-like"/>
    <property type="match status" value="1"/>
</dbReference>
<dbReference type="SMART" id="SM00387">
    <property type="entry name" value="HATPase_c"/>
    <property type="match status" value="1"/>
</dbReference>
<dbReference type="SMART" id="SM00448">
    <property type="entry name" value="REC"/>
    <property type="match status" value="1"/>
</dbReference>
<dbReference type="Gene3D" id="3.40.50.2300">
    <property type="match status" value="1"/>
</dbReference>
<evidence type="ECO:0000259" key="16">
    <source>
        <dbReference type="PROSITE" id="PS50110"/>
    </source>
</evidence>
<dbReference type="InterPro" id="IPR011006">
    <property type="entry name" value="CheY-like_superfamily"/>
</dbReference>
<dbReference type="InterPro" id="IPR036097">
    <property type="entry name" value="HisK_dim/P_sf"/>
</dbReference>
<dbReference type="PATRIC" id="fig|929558.5.peg.2592"/>
<dbReference type="InterPro" id="IPR003661">
    <property type="entry name" value="HisK_dim/P_dom"/>
</dbReference>
<comment type="caution">
    <text evidence="17">The sequence shown here is derived from an EMBL/GenBank/DDBJ whole genome shotgun (WGS) entry which is preliminary data.</text>
</comment>
<dbReference type="InterPro" id="IPR003594">
    <property type="entry name" value="HATPase_dom"/>
</dbReference>
<evidence type="ECO:0000256" key="11">
    <source>
        <dbReference type="ARBA" id="ARBA00023012"/>
    </source>
</evidence>
<dbReference type="CDD" id="cd01007">
    <property type="entry name" value="PBP2_BvgS_HisK_like"/>
    <property type="match status" value="2"/>
</dbReference>
<dbReference type="eggNOG" id="COG0784">
    <property type="taxonomic scope" value="Bacteria"/>
</dbReference>
<dbReference type="GO" id="GO:0000155">
    <property type="term" value="F:phosphorelay sensor kinase activity"/>
    <property type="evidence" value="ECO:0007669"/>
    <property type="project" value="InterPro"/>
</dbReference>
<comment type="catalytic activity">
    <reaction evidence="1">
        <text>ATP + protein L-histidine = ADP + protein N-phospho-L-histidine.</text>
        <dbReference type="EC" id="2.7.13.3"/>
    </reaction>
</comment>
<dbReference type="PRINTS" id="PR00344">
    <property type="entry name" value="BCTRLSENSOR"/>
</dbReference>
<dbReference type="InterPro" id="IPR001638">
    <property type="entry name" value="Solute-binding_3/MltF_N"/>
</dbReference>
<dbReference type="SUPFAM" id="SSF55874">
    <property type="entry name" value="ATPase domain of HSP90 chaperone/DNA topoisomerase II/histidine kinase"/>
    <property type="match status" value="1"/>
</dbReference>
<dbReference type="Pfam" id="PF00072">
    <property type="entry name" value="Response_reg"/>
    <property type="match status" value="1"/>
</dbReference>
<dbReference type="SMART" id="SM00388">
    <property type="entry name" value="HisKA"/>
    <property type="match status" value="1"/>
</dbReference>
<dbReference type="PANTHER" id="PTHR45339">
    <property type="entry name" value="HYBRID SIGNAL TRANSDUCTION HISTIDINE KINASE J"/>
    <property type="match status" value="1"/>
</dbReference>
<dbReference type="Gene3D" id="3.40.190.10">
    <property type="entry name" value="Periplasmic binding protein-like II"/>
    <property type="match status" value="4"/>
</dbReference>
<dbReference type="Pfam" id="PF02518">
    <property type="entry name" value="HATPase_c"/>
    <property type="match status" value="1"/>
</dbReference>
<evidence type="ECO:0000256" key="1">
    <source>
        <dbReference type="ARBA" id="ARBA00000085"/>
    </source>
</evidence>
<evidence type="ECO:0000256" key="5">
    <source>
        <dbReference type="ARBA" id="ARBA00022679"/>
    </source>
</evidence>
<dbReference type="SUPFAM" id="SSF47384">
    <property type="entry name" value="Homodimeric domain of signal transducing histidine kinase"/>
    <property type="match status" value="1"/>
</dbReference>
<reference evidence="17 18" key="1">
    <citation type="journal article" date="2012" name="Proc. Natl. Acad. Sci. U.S.A.">
        <title>Genome and physiology of a model Epsilonproteobacterium responsible for sulfide detoxification in marine oxygen depletion zones.</title>
        <authorList>
            <person name="Grote J."/>
            <person name="Schott T."/>
            <person name="Bruckner C.G."/>
            <person name="Glockner F.O."/>
            <person name="Jost G."/>
            <person name="Teeling H."/>
            <person name="Labrenz M."/>
            <person name="Jurgens K."/>
        </authorList>
    </citation>
    <scope>NUCLEOTIDE SEQUENCE [LARGE SCALE GENOMIC DNA]</scope>
    <source>
        <strain evidence="17 18">GD1</strain>
    </source>
</reference>
<comment type="subcellular location">
    <subcellularLocation>
        <location evidence="2">Membrane</location>
    </subcellularLocation>
</comment>
<evidence type="ECO:0000256" key="10">
    <source>
        <dbReference type="ARBA" id="ARBA00022989"/>
    </source>
</evidence>
<evidence type="ECO:0000256" key="7">
    <source>
        <dbReference type="ARBA" id="ARBA00022741"/>
    </source>
</evidence>
<dbReference type="EC" id="2.7.13.3" evidence="3"/>
<organism evidence="17 18">
    <name type="scientific">Sulfurimonas gotlandica (strain DSM 19862 / JCM 16533 / GD1)</name>
    <dbReference type="NCBI Taxonomy" id="929558"/>
    <lineage>
        <taxon>Bacteria</taxon>
        <taxon>Pseudomonadati</taxon>
        <taxon>Campylobacterota</taxon>
        <taxon>Epsilonproteobacteria</taxon>
        <taxon>Campylobacterales</taxon>
        <taxon>Sulfurimonadaceae</taxon>
        <taxon>Sulfurimonas</taxon>
    </lineage>
</organism>
<evidence type="ECO:0000256" key="12">
    <source>
        <dbReference type="ARBA" id="ARBA00023136"/>
    </source>
</evidence>
<evidence type="ECO:0000256" key="3">
    <source>
        <dbReference type="ARBA" id="ARBA00012438"/>
    </source>
</evidence>
<feature type="modified residue" description="4-aspartylphosphate" evidence="13">
    <location>
        <position position="869"/>
    </location>
</feature>
<dbReference type="GO" id="GO:0016020">
    <property type="term" value="C:membrane"/>
    <property type="evidence" value="ECO:0007669"/>
    <property type="project" value="UniProtKB-SubCell"/>
</dbReference>
<dbReference type="PANTHER" id="PTHR45339:SF1">
    <property type="entry name" value="HYBRID SIGNAL TRANSDUCTION HISTIDINE KINASE J"/>
    <property type="match status" value="1"/>
</dbReference>
<dbReference type="InterPro" id="IPR005467">
    <property type="entry name" value="His_kinase_dom"/>
</dbReference>
<dbReference type="STRING" id="929558.SMGD1_2603"/>
<evidence type="ECO:0000256" key="4">
    <source>
        <dbReference type="ARBA" id="ARBA00022553"/>
    </source>
</evidence>
<gene>
    <name evidence="17" type="ORF">SMGD1_2603</name>
</gene>
<dbReference type="PROSITE" id="PS50109">
    <property type="entry name" value="HIS_KIN"/>
    <property type="match status" value="1"/>
</dbReference>
<dbReference type="SUPFAM" id="SSF52172">
    <property type="entry name" value="CheY-like"/>
    <property type="match status" value="1"/>
</dbReference>
<protein>
    <recommendedName>
        <fullName evidence="3">histidine kinase</fullName>
        <ecNumber evidence="3">2.7.13.3</ecNumber>
    </recommendedName>
</protein>
<dbReference type="EMBL" id="AFRZ01000001">
    <property type="protein sequence ID" value="EHP31125.1"/>
    <property type="molecule type" value="Genomic_DNA"/>
</dbReference>
<dbReference type="OrthoDB" id="9813151at2"/>
<dbReference type="eggNOG" id="COG2205">
    <property type="taxonomic scope" value="Bacteria"/>
</dbReference>
<keyword evidence="4 13" id="KW-0597">Phosphoprotein</keyword>
<accession>B6BK34</accession>
<sequence length="1040" mass="118432">MKPLLVYLASFVLFVTSLFSSELNLSKDEIEWIKNNPVVKFGADKGWPPFDFLDKNGNYAGLSSEYIKIIEKKSGLKIKVYPVVWADALKSAKSKEYDGLTCVVETEDRKKYLRFSDAYLNVPMVIINRSKNSDIKSMEDLVGKSVSINKDSYVHEWLKSNHPKIKLHLTKSNEESLEAVSVGKAEAYIGNLAVATYIINKYLINNLKVITKVKGFNTSIGMAVDKDNEILFSIIQKSLKSITTQEDQEIKSRWRRVFSLEEKSQLLEFSKKQQDWISRHQVIEYTGDPDWLPFEAADKDKQHIGIAAEYVKEIQKYTGITFKYVASSTWQEAISKVKDASVSMIVETIDSKLDLQYTQAFISNSIIIVMNDDSSYVENLNMIADKKIAVIKEYGYVPKLRQEYKNIVFYEVNNIQEGLSAISTGKYDALLCTFTLGSYMISEMGLHNVQIVGKTMVSADVGFGVVKEYSPLVEIINKVLNSIDKKQKHDILTKWTNQKYVEKVDYTLVWQLVGIFIFFIFGTLYWNRKLSVEIAKRKQAQEELFEVNKKLEEAKDIAVNANKAKSDFLSNMSHEIRTPMNAILGFAELLDKRVEDKKSKSFIKTIRSSGQTLLYLINDILNLSKIESGKLELVKSRVNIQNICEETINIFKLQAKQKGLQLQLDINKEMPKAILIDSIRLSEILINLIGNAIKFTEEGYVKLVVNVDEVYEHTSKVDLTIRVEDSGIGIEKINQDKIFNIFEQTENQDVKKYGGTGLGLAISRKLSKLMGGSLEVESVLGKGSSFIIEFKSIDIASVSDEEHVRESEEIEENIKFEKSVVLVVDDVQENRDLVRESLVEAGVEILEAVNGKEAIEVFNRKDIDLILMDIRMPIMDGYTATKLIKASSSVPIVALTASIMQDELKKLEDERFDGYLRKPVSKKALYKEISKFLDFKSTPSSSEKSIDDISVDNTENLIIFLNRVEKEIEELYVEALQTNDINKIENFALILKEIASEYMINYIIKYSEELLEKVDSFDITGISLMLDKYENIIKDLKSKL</sequence>
<keyword evidence="9" id="KW-0067">ATP-binding</keyword>
<keyword evidence="5" id="KW-0808">Transferase</keyword>
<keyword evidence="11" id="KW-0902">Two-component regulatory system</keyword>
<evidence type="ECO:0000256" key="14">
    <source>
        <dbReference type="SAM" id="Phobius"/>
    </source>
</evidence>
<accession>H1FS45</accession>
<evidence type="ECO:0000313" key="18">
    <source>
        <dbReference type="Proteomes" id="UP000006431"/>
    </source>
</evidence>
<keyword evidence="8 17" id="KW-0418">Kinase</keyword>
<evidence type="ECO:0000256" key="6">
    <source>
        <dbReference type="ARBA" id="ARBA00022692"/>
    </source>
</evidence>
<proteinExistence type="predicted"/>
<dbReference type="GO" id="GO:0005524">
    <property type="term" value="F:ATP binding"/>
    <property type="evidence" value="ECO:0007669"/>
    <property type="project" value="UniProtKB-KW"/>
</dbReference>
<keyword evidence="10 14" id="KW-1133">Transmembrane helix</keyword>
<evidence type="ECO:0000313" key="17">
    <source>
        <dbReference type="EMBL" id="EHP31125.1"/>
    </source>
</evidence>
<feature type="transmembrane region" description="Helical" evidence="14">
    <location>
        <begin position="508"/>
        <end position="527"/>
    </location>
</feature>
<feature type="domain" description="Histidine kinase" evidence="15">
    <location>
        <begin position="571"/>
        <end position="794"/>
    </location>
</feature>
<dbReference type="Proteomes" id="UP000006431">
    <property type="component" value="Unassembled WGS sequence"/>
</dbReference>
<dbReference type="InterPro" id="IPR036890">
    <property type="entry name" value="HATPase_C_sf"/>
</dbReference>
<dbReference type="Gene3D" id="1.10.287.130">
    <property type="match status" value="1"/>
</dbReference>
<evidence type="ECO:0000259" key="15">
    <source>
        <dbReference type="PROSITE" id="PS50109"/>
    </source>
</evidence>
<dbReference type="Pfam" id="PF00512">
    <property type="entry name" value="HisKA"/>
    <property type="match status" value="1"/>
</dbReference>
<dbReference type="CDD" id="cd00082">
    <property type="entry name" value="HisKA"/>
    <property type="match status" value="1"/>
</dbReference>
<evidence type="ECO:0000256" key="8">
    <source>
        <dbReference type="ARBA" id="ARBA00022777"/>
    </source>
</evidence>
<dbReference type="PROSITE" id="PS50110">
    <property type="entry name" value="RESPONSE_REGULATORY"/>
    <property type="match status" value="1"/>
</dbReference>
<dbReference type="SMART" id="SM00062">
    <property type="entry name" value="PBPb"/>
    <property type="match status" value="2"/>
</dbReference>
<dbReference type="eggNOG" id="COG0834">
    <property type="taxonomic scope" value="Bacteria"/>
</dbReference>
<dbReference type="FunFam" id="3.30.565.10:FF:000010">
    <property type="entry name" value="Sensor histidine kinase RcsC"/>
    <property type="match status" value="1"/>
</dbReference>
<dbReference type="InterPro" id="IPR001789">
    <property type="entry name" value="Sig_transdc_resp-reg_receiver"/>
</dbReference>
<evidence type="ECO:0000256" key="2">
    <source>
        <dbReference type="ARBA" id="ARBA00004370"/>
    </source>
</evidence>
<keyword evidence="12 14" id="KW-0472">Membrane</keyword>
<dbReference type="FunFam" id="1.10.287.130:FF:000004">
    <property type="entry name" value="Ethylene receptor 1"/>
    <property type="match status" value="1"/>
</dbReference>
<keyword evidence="7" id="KW-0547">Nucleotide-binding</keyword>
<dbReference type="Pfam" id="PF00497">
    <property type="entry name" value="SBP_bac_3"/>
    <property type="match status" value="2"/>
</dbReference>
<feature type="domain" description="Response regulatory" evidence="16">
    <location>
        <begin position="820"/>
        <end position="933"/>
    </location>
</feature>
<evidence type="ECO:0000256" key="13">
    <source>
        <dbReference type="PROSITE-ProRule" id="PRU00169"/>
    </source>
</evidence>
<dbReference type="SUPFAM" id="SSF53850">
    <property type="entry name" value="Periplasmic binding protein-like II"/>
    <property type="match status" value="2"/>
</dbReference>
<dbReference type="Gene3D" id="3.30.565.10">
    <property type="entry name" value="Histidine kinase-like ATPase, C-terminal domain"/>
    <property type="match status" value="1"/>
</dbReference>
<dbReference type="CDD" id="cd17546">
    <property type="entry name" value="REC_hyHK_CKI1_RcsC-like"/>
    <property type="match status" value="1"/>
</dbReference>
<dbReference type="AlphaFoldDB" id="B6BK34"/>
<name>B6BK34_SULGG</name>
<keyword evidence="6 14" id="KW-0812">Transmembrane</keyword>
<dbReference type="RefSeq" id="WP_008337392.1">
    <property type="nucleotide sequence ID" value="NZ_AFRZ01000001.1"/>
</dbReference>
<dbReference type="HOGENOM" id="CLU_010967_0_0_7"/>
<evidence type="ECO:0000256" key="9">
    <source>
        <dbReference type="ARBA" id="ARBA00022840"/>
    </source>
</evidence>
<dbReference type="InterPro" id="IPR004358">
    <property type="entry name" value="Sig_transdc_His_kin-like_C"/>
</dbReference>
<keyword evidence="18" id="KW-1185">Reference proteome</keyword>